<name>A0A7R9H944_TIMPO</name>
<reference evidence="1" key="1">
    <citation type="submission" date="2020-11" db="EMBL/GenBank/DDBJ databases">
        <authorList>
            <person name="Tran Van P."/>
        </authorList>
    </citation>
    <scope>NUCLEOTIDE SEQUENCE</scope>
</reference>
<evidence type="ECO:0000313" key="1">
    <source>
        <dbReference type="EMBL" id="CAD7413731.1"/>
    </source>
</evidence>
<organism evidence="1">
    <name type="scientific">Timema poppense</name>
    <name type="common">Walking stick</name>
    <dbReference type="NCBI Taxonomy" id="170557"/>
    <lineage>
        <taxon>Eukaryota</taxon>
        <taxon>Metazoa</taxon>
        <taxon>Ecdysozoa</taxon>
        <taxon>Arthropoda</taxon>
        <taxon>Hexapoda</taxon>
        <taxon>Insecta</taxon>
        <taxon>Pterygota</taxon>
        <taxon>Neoptera</taxon>
        <taxon>Polyneoptera</taxon>
        <taxon>Phasmatodea</taxon>
        <taxon>Timematodea</taxon>
        <taxon>Timematoidea</taxon>
        <taxon>Timematidae</taxon>
        <taxon>Timema</taxon>
    </lineage>
</organism>
<sequence>MSVLLGDENRLSQVQFKPALLTVATILDTSLKVALTAFLAVAAAAPGYLGGPAIATYGASPLLAAPAVVRTAPIISAAPLAYSSPAVIAAPGLVRSAYASPAVIAGPGLVRSAYGGHAVSTYAAGHPIW</sequence>
<accession>A0A7R9H944</accession>
<proteinExistence type="predicted"/>
<dbReference type="EMBL" id="OD007161">
    <property type="protein sequence ID" value="CAD7413731.1"/>
    <property type="molecule type" value="Genomic_DNA"/>
</dbReference>
<protein>
    <submittedName>
        <fullName evidence="1">Uncharacterized protein</fullName>
    </submittedName>
</protein>
<gene>
    <name evidence="1" type="ORF">TPSB3V08_LOCUS9213</name>
</gene>
<dbReference type="AlphaFoldDB" id="A0A7R9H944"/>